<comment type="pathway">
    <text evidence="10">Cell wall biogenesis; peptidoglycan biosynthesis.</text>
</comment>
<evidence type="ECO:0000256" key="3">
    <source>
        <dbReference type="ARBA" id="ARBA00022692"/>
    </source>
</evidence>
<dbReference type="HAMAP" id="MF_02078">
    <property type="entry name" value="MurJ_MviN"/>
    <property type="match status" value="1"/>
</dbReference>
<comment type="similarity">
    <text evidence="9 10 11">Belongs to the MurJ/MviN family.</text>
</comment>
<dbReference type="GO" id="GO:0015648">
    <property type="term" value="F:lipid-linked peptidoglycan transporter activity"/>
    <property type="evidence" value="ECO:0007669"/>
    <property type="project" value="UniProtKB-UniRule"/>
</dbReference>
<evidence type="ECO:0000256" key="10">
    <source>
        <dbReference type="HAMAP-Rule" id="MF_02078"/>
    </source>
</evidence>
<dbReference type="Pfam" id="PF03023">
    <property type="entry name" value="MurJ"/>
    <property type="match status" value="1"/>
</dbReference>
<name>A0A919CMJ0_9PROT</name>
<feature type="transmembrane region" description="Helical" evidence="10">
    <location>
        <begin position="408"/>
        <end position="428"/>
    </location>
</feature>
<gene>
    <name evidence="10" type="primary">murJ</name>
    <name evidence="12" type="ORF">GCM10017083_02560</name>
</gene>
<feature type="transmembrane region" description="Helical" evidence="10">
    <location>
        <begin position="134"/>
        <end position="154"/>
    </location>
</feature>
<evidence type="ECO:0000256" key="1">
    <source>
        <dbReference type="ARBA" id="ARBA00004651"/>
    </source>
</evidence>
<organism evidence="12 13">
    <name type="scientific">Thalassobaculum fulvum</name>
    <dbReference type="NCBI Taxonomy" id="1633335"/>
    <lineage>
        <taxon>Bacteria</taxon>
        <taxon>Pseudomonadati</taxon>
        <taxon>Pseudomonadota</taxon>
        <taxon>Alphaproteobacteria</taxon>
        <taxon>Rhodospirillales</taxon>
        <taxon>Thalassobaculaceae</taxon>
        <taxon>Thalassobaculum</taxon>
    </lineage>
</organism>
<dbReference type="PANTHER" id="PTHR47019">
    <property type="entry name" value="LIPID II FLIPPASE MURJ"/>
    <property type="match status" value="1"/>
</dbReference>
<evidence type="ECO:0000256" key="6">
    <source>
        <dbReference type="ARBA" id="ARBA00022989"/>
    </source>
</evidence>
<keyword evidence="10 11" id="KW-0961">Cell wall biogenesis/degradation</keyword>
<keyword evidence="3 10" id="KW-0812">Transmembrane</keyword>
<feature type="transmembrane region" description="Helical" evidence="10">
    <location>
        <begin position="448"/>
        <end position="466"/>
    </location>
</feature>
<evidence type="ECO:0000256" key="7">
    <source>
        <dbReference type="ARBA" id="ARBA00023136"/>
    </source>
</evidence>
<dbReference type="GO" id="GO:0071555">
    <property type="term" value="P:cell wall organization"/>
    <property type="evidence" value="ECO:0007669"/>
    <property type="project" value="UniProtKB-UniRule"/>
</dbReference>
<evidence type="ECO:0000256" key="11">
    <source>
        <dbReference type="PIRNR" id="PIRNR002869"/>
    </source>
</evidence>
<evidence type="ECO:0000256" key="8">
    <source>
        <dbReference type="ARBA" id="ARBA00060041"/>
    </source>
</evidence>
<keyword evidence="4 10" id="KW-0133">Cell shape</keyword>
<keyword evidence="7 10" id="KW-0472">Membrane</keyword>
<evidence type="ECO:0000256" key="2">
    <source>
        <dbReference type="ARBA" id="ARBA00022475"/>
    </source>
</evidence>
<dbReference type="AlphaFoldDB" id="A0A919CMJ0"/>
<keyword evidence="13" id="KW-1185">Reference proteome</keyword>
<dbReference type="GO" id="GO:0005886">
    <property type="term" value="C:plasma membrane"/>
    <property type="evidence" value="ECO:0007669"/>
    <property type="project" value="UniProtKB-SubCell"/>
</dbReference>
<feature type="transmembrane region" description="Helical" evidence="10">
    <location>
        <begin position="478"/>
        <end position="502"/>
    </location>
</feature>
<feature type="transmembrane region" description="Helical" evidence="10">
    <location>
        <begin position="161"/>
        <end position="182"/>
    </location>
</feature>
<feature type="transmembrane region" description="Helical" evidence="10">
    <location>
        <begin position="26"/>
        <end position="44"/>
    </location>
</feature>
<dbReference type="EMBL" id="BMZS01000001">
    <property type="protein sequence ID" value="GHD39911.1"/>
    <property type="molecule type" value="Genomic_DNA"/>
</dbReference>
<keyword evidence="2 10" id="KW-1003">Cell membrane</keyword>
<dbReference type="GO" id="GO:0008360">
    <property type="term" value="P:regulation of cell shape"/>
    <property type="evidence" value="ECO:0007669"/>
    <property type="project" value="UniProtKB-UniRule"/>
</dbReference>
<comment type="subcellular location">
    <subcellularLocation>
        <location evidence="10">Cell inner membrane</location>
        <topology evidence="10">Multi-pass membrane protein</topology>
    </subcellularLocation>
    <subcellularLocation>
        <location evidence="1">Cell membrane</location>
        <topology evidence="1">Multi-pass membrane protein</topology>
    </subcellularLocation>
</comment>
<feature type="transmembrane region" description="Helical" evidence="10">
    <location>
        <begin position="188"/>
        <end position="208"/>
    </location>
</feature>
<dbReference type="PIRSF" id="PIRSF002869">
    <property type="entry name" value="MviN"/>
    <property type="match status" value="1"/>
</dbReference>
<feature type="transmembrane region" description="Helical" evidence="10">
    <location>
        <begin position="229"/>
        <end position="254"/>
    </location>
</feature>
<feature type="transmembrane region" description="Helical" evidence="10">
    <location>
        <begin position="50"/>
        <end position="69"/>
    </location>
</feature>
<accession>A0A919CMJ0</accession>
<keyword evidence="10 11" id="KW-0813">Transport</keyword>
<dbReference type="RefSeq" id="WP_189987100.1">
    <property type="nucleotide sequence ID" value="NZ_BMZS01000001.1"/>
</dbReference>
<feature type="transmembrane region" description="Helical" evidence="10">
    <location>
        <begin position="349"/>
        <end position="370"/>
    </location>
</feature>
<evidence type="ECO:0000256" key="4">
    <source>
        <dbReference type="ARBA" id="ARBA00022960"/>
    </source>
</evidence>
<feature type="transmembrane region" description="Helical" evidence="10">
    <location>
        <begin position="274"/>
        <end position="292"/>
    </location>
</feature>
<dbReference type="InterPro" id="IPR004268">
    <property type="entry name" value="MurJ"/>
</dbReference>
<keyword evidence="6 10" id="KW-1133">Transmembrane helix</keyword>
<dbReference type="GO" id="GO:0009252">
    <property type="term" value="P:peptidoglycan biosynthetic process"/>
    <property type="evidence" value="ECO:0007669"/>
    <property type="project" value="UniProtKB-UniRule"/>
</dbReference>
<sequence>MSLTRAIATVGGFTLVSRVTGFVRDILIAALLGAGPVADAFFVAFQLPNFFRRLTGEGALTVAFVPLFAGRLETDGRERAVAFAAEVQAVLVAVLLAFLLAVEILMPWVILVLAPGFADEPERYGLAVELTRITFPYLPLISLVALWGGILNSLDRFWAMAAAPILLNLVLIAALATMANVLETPGHALAWGVAAAGLAQALFLAEACRREGALPRFRLPRLTPEVRQLLVLMLPAALGAGVVQVNAFIGVLLASLLPAGSVSFLYYADRVVQLPLGVVGVAIGTALLPMLSRQVRGGHDADARDTQNRALEMALLLTLPAAAALAVIALPVTSVLFERGKFGAADSLATAAAMAAYAGGLPAFVLIKVFQPGFFARRDTATPVKVAACAVAANLAFNALLMPTLQHVGIALSTTLSAWLNAGLLAWLLMRRGHFRPDARLRRRALRIAGAVAAMAAAVWAAAAGLEPWLTAGSVHGVAALAVVIAVGLVVYGTAATLLGAARPAELKSALRRRG</sequence>
<reference evidence="12" key="1">
    <citation type="journal article" date="2014" name="Int. J. Syst. Evol. Microbiol.">
        <title>Complete genome sequence of Corynebacterium casei LMG S-19264T (=DSM 44701T), isolated from a smear-ripened cheese.</title>
        <authorList>
            <consortium name="US DOE Joint Genome Institute (JGI-PGF)"/>
            <person name="Walter F."/>
            <person name="Albersmeier A."/>
            <person name="Kalinowski J."/>
            <person name="Ruckert C."/>
        </authorList>
    </citation>
    <scope>NUCLEOTIDE SEQUENCE</scope>
    <source>
        <strain evidence="12">KCTC 42651</strain>
    </source>
</reference>
<evidence type="ECO:0000256" key="9">
    <source>
        <dbReference type="ARBA" id="ARBA00061532"/>
    </source>
</evidence>
<keyword evidence="10" id="KW-0997">Cell inner membrane</keyword>
<dbReference type="Proteomes" id="UP000630353">
    <property type="component" value="Unassembled WGS sequence"/>
</dbReference>
<feature type="transmembrane region" description="Helical" evidence="10">
    <location>
        <begin position="313"/>
        <end position="337"/>
    </location>
</feature>
<feature type="transmembrane region" description="Helical" evidence="10">
    <location>
        <begin position="382"/>
        <end position="402"/>
    </location>
</feature>
<dbReference type="InterPro" id="IPR051050">
    <property type="entry name" value="Lipid_II_flippase_MurJ/MviN"/>
</dbReference>
<dbReference type="PRINTS" id="PR01806">
    <property type="entry name" value="VIRFACTRMVIN"/>
</dbReference>
<evidence type="ECO:0000313" key="12">
    <source>
        <dbReference type="EMBL" id="GHD39911.1"/>
    </source>
</evidence>
<comment type="caution">
    <text evidence="12">The sequence shown here is derived from an EMBL/GenBank/DDBJ whole genome shotgun (WGS) entry which is preliminary data.</text>
</comment>
<reference evidence="12" key="2">
    <citation type="submission" date="2020-09" db="EMBL/GenBank/DDBJ databases">
        <authorList>
            <person name="Sun Q."/>
            <person name="Kim S."/>
        </authorList>
    </citation>
    <scope>NUCLEOTIDE SEQUENCE</scope>
    <source>
        <strain evidence="12">KCTC 42651</strain>
    </source>
</reference>
<dbReference type="NCBIfam" id="TIGR01695">
    <property type="entry name" value="murJ_mviN"/>
    <property type="match status" value="1"/>
</dbReference>
<feature type="transmembrane region" description="Helical" evidence="10">
    <location>
        <begin position="90"/>
        <end position="114"/>
    </location>
</feature>
<comment type="function">
    <text evidence="8 10 11">Involved in peptidoglycan biosynthesis. Transports lipid-linked peptidoglycan precursors from the inner to the outer leaflet of the cytoplasmic membrane.</text>
</comment>
<proteinExistence type="inferred from homology"/>
<evidence type="ECO:0000313" key="13">
    <source>
        <dbReference type="Proteomes" id="UP000630353"/>
    </source>
</evidence>
<protein>
    <recommendedName>
        <fullName evidence="10">Probable lipid II flippase MurJ</fullName>
    </recommendedName>
</protein>
<keyword evidence="5 10" id="KW-0573">Peptidoglycan synthesis</keyword>
<dbReference type="GO" id="GO:0034204">
    <property type="term" value="P:lipid translocation"/>
    <property type="evidence" value="ECO:0007669"/>
    <property type="project" value="TreeGrafter"/>
</dbReference>
<dbReference type="CDD" id="cd13123">
    <property type="entry name" value="MATE_MurJ_like"/>
    <property type="match status" value="1"/>
</dbReference>
<evidence type="ECO:0000256" key="5">
    <source>
        <dbReference type="ARBA" id="ARBA00022984"/>
    </source>
</evidence>
<dbReference type="PANTHER" id="PTHR47019:SF1">
    <property type="entry name" value="LIPID II FLIPPASE MURJ"/>
    <property type="match status" value="1"/>
</dbReference>